<dbReference type="OrthoDB" id="3784230at2"/>
<dbReference type="InterPro" id="IPR057252">
    <property type="entry name" value="CoiA_C"/>
</dbReference>
<dbReference type="Pfam" id="PF25164">
    <property type="entry name" value="CoiA_N"/>
    <property type="match status" value="1"/>
</dbReference>
<dbReference type="InterPro" id="IPR021176">
    <property type="entry name" value="Competence-induced_CoiA"/>
</dbReference>
<feature type="domain" description="Competence protein CoiA nuclease-like" evidence="1">
    <location>
        <begin position="68"/>
        <end position="222"/>
    </location>
</feature>
<feature type="domain" description="Competence protein CoiA C-terminal" evidence="3">
    <location>
        <begin position="235"/>
        <end position="359"/>
    </location>
</feature>
<dbReference type="RefSeq" id="WP_035195742.1">
    <property type="nucleotide sequence ID" value="NZ_JJRY01000008.1"/>
</dbReference>
<organism evidence="4 5">
    <name type="scientific">Schinkia azotoformans MEV2011</name>
    <dbReference type="NCBI Taxonomy" id="1348973"/>
    <lineage>
        <taxon>Bacteria</taxon>
        <taxon>Bacillati</taxon>
        <taxon>Bacillota</taxon>
        <taxon>Bacilli</taxon>
        <taxon>Bacillales</taxon>
        <taxon>Bacillaceae</taxon>
        <taxon>Calidifontibacillus/Schinkia group</taxon>
        <taxon>Schinkia</taxon>
    </lineage>
</organism>
<dbReference type="PIRSF" id="PIRSF007487">
    <property type="entry name" value="Competence-induced_CoiA_bac"/>
    <property type="match status" value="1"/>
</dbReference>
<dbReference type="Pfam" id="PF25166">
    <property type="entry name" value="CoiA_C"/>
    <property type="match status" value="1"/>
</dbReference>
<dbReference type="EMBL" id="JJRY01000008">
    <property type="protein sequence ID" value="KEF38352.1"/>
    <property type="molecule type" value="Genomic_DNA"/>
</dbReference>
<dbReference type="Proteomes" id="UP000027936">
    <property type="component" value="Unassembled WGS sequence"/>
</dbReference>
<sequence length="397" mass="46441">MLLAITETGRTISLVEKWEKQELLNITENEGMLCPACKEKVQLKTGNKRIWHFAHISKKNCETQLENESEYHLKGKIQLFDWLRNQGINVEMEKYLPKIKQRSDLFVTWKDQHYALEFQCSTIESTVLLKRTKAYLRENITPIWILGGNRLKRSSENILKLTAFDLLMTNSSHSKTLTLIYYCPATRQFSIVSSLTPFSPINFLASVDFFLPTRICFSEIINTGRVYKIPSDPIWLSMKRRWRTNSYLFADDSFKRIFYGNGLPLSLVPSEAGIPVESMIWIRTEPIIWQGWILLKFIIPLKVGADLSFQEIFQSFKAKVQQGFFALRQLPFLNDSHYSFAIMDYLQQLEKLGVIERDFRERSSFRKIAELTVPKNVEEACRLDKMVLMKLYKKSNI</sequence>
<dbReference type="Pfam" id="PF06054">
    <property type="entry name" value="CoiA_nuc"/>
    <property type="match status" value="1"/>
</dbReference>
<protein>
    <submittedName>
        <fullName evidence="4">Competence protein</fullName>
    </submittedName>
</protein>
<dbReference type="InterPro" id="IPR057253">
    <property type="entry name" value="CoiA-like_N"/>
</dbReference>
<dbReference type="InterPro" id="IPR010330">
    <property type="entry name" value="CoiA_nuc"/>
</dbReference>
<reference evidence="4 5" key="1">
    <citation type="submission" date="2014-04" db="EMBL/GenBank/DDBJ databases">
        <title>Draft genome sequence of Bacillus azotoformans MEV2011, a (co-) denitrifying strain unable to grow in the presence of oxygen.</title>
        <authorList>
            <person name="Nielsen M."/>
            <person name="Schreiber L."/>
            <person name="Finster K."/>
            <person name="Schramm A."/>
        </authorList>
    </citation>
    <scope>NUCLEOTIDE SEQUENCE [LARGE SCALE GENOMIC DNA]</scope>
    <source>
        <strain evidence="4 5">MEV2011</strain>
    </source>
</reference>
<name>A0A072NM66_SCHAZ</name>
<comment type="caution">
    <text evidence="4">The sequence shown here is derived from an EMBL/GenBank/DDBJ whole genome shotgun (WGS) entry which is preliminary data.</text>
</comment>
<evidence type="ECO:0000313" key="5">
    <source>
        <dbReference type="Proteomes" id="UP000027936"/>
    </source>
</evidence>
<evidence type="ECO:0000313" key="4">
    <source>
        <dbReference type="EMBL" id="KEF38352.1"/>
    </source>
</evidence>
<evidence type="ECO:0000259" key="3">
    <source>
        <dbReference type="Pfam" id="PF25166"/>
    </source>
</evidence>
<gene>
    <name evidence="4" type="ORF">M670_02394</name>
</gene>
<proteinExistence type="predicted"/>
<accession>A0A072NM66</accession>
<dbReference type="AlphaFoldDB" id="A0A072NM66"/>
<feature type="domain" description="Competence protein CoiA-like N-terminal" evidence="2">
    <location>
        <begin position="16"/>
        <end position="63"/>
    </location>
</feature>
<dbReference type="PATRIC" id="fig|1348973.3.peg.2311"/>
<evidence type="ECO:0000259" key="1">
    <source>
        <dbReference type="Pfam" id="PF06054"/>
    </source>
</evidence>
<evidence type="ECO:0000259" key="2">
    <source>
        <dbReference type="Pfam" id="PF25164"/>
    </source>
</evidence>